<sequence>MDDLASLEALGLVSKVVSEMGNHMEIDLATRKALAPYIIEQRLDSSSTKEFINKIEASGAEMPSSLLASIDRLVLAMHPKFRSKRNGTGKEEAKGAKAGGDLFDDTFAQLEGLGHQSKMAASSNGSKRRHESNNGASRKDRNRYDDVESTRYRNDDEFENQRRKRVRSRSPPRGRSRYGQSWNDQPVPSRGANNRKANHKRMTSQERFDLEQLIKSGHARAEDYPELNPDYEDAINGKPAFEQEEDVDVEVRDERPPFLENESKRALDLSPIRVVRAPDGSLGRASANGSDLVKTVKEMRIAEAREKNANSSQRNGRSDDPMASMDRDARNGAGGRELPNLAAQASWRREMAKQNQSLGRRTNLSIKEQRESLPVYKFRDKFLEAIKVNQLLVVVGETGSGKTTQLTQYLAEAGFANKGMIGCTQPRRVAAISVAKRVAEEVGCQVGEEVGYNVRFDDTSSPATRIKYMTDGMLQREILIDPLVSRYSVIMLDEAHERTVATDVLFGLLLKTIKKRSDLKIIITSATLDAEKFSSFFKNCPIFMIPGRTYPVEINFAKDPVSDYVEECLNTIQEIHLTQPPGDILVFLTGQEEIDTSSEILHERMKKLPANVPELIILPVYAALPSEMQSLIFDPAPPGKRKVVLATNIAETSITIDHIYYVIDSGFVKQNVYDHKLGMDKLIVTPISQASAKQRAGRAGRTGPGKCFRLYTEAAYQTEMLPTSIPEIQRQNLSMTILMLKAMGIEDVLGFPFMDPPARDNMLASLEELYQLAALDDEGLLTKHGRDMTQFPIETPSLSKALLASSEPNFGCSDEMLTIIAMVSEAQNVFHRPREKQKQADEKKVKFHDQNGDHLTLLNVYRGWRESNSSRAWCFENFIQFRVMKRAEDIRNQLIRIMKRLRRAIVSCGMRTDLVREALCAGMFRNAARRERDTQGQGKHYKTVMESTVVYMHPSSALFGKSPEYVVYHTLMMTDKEWMNVATTIDPKWLREAAPTLYKIVTGNEMSKRKKTERIAPLHNKFEGPDDWRLSAQRKQGRGGGGGTWG</sequence>
<feature type="compositionally biased region" description="Basic and acidic residues" evidence="8">
    <location>
        <begin position="316"/>
        <end position="330"/>
    </location>
</feature>
<dbReference type="Pfam" id="PF00271">
    <property type="entry name" value="Helicase_C"/>
    <property type="match status" value="1"/>
</dbReference>
<feature type="region of interest" description="Disordered" evidence="8">
    <location>
        <begin position="116"/>
        <end position="205"/>
    </location>
</feature>
<protein>
    <recommendedName>
        <fullName evidence="1">RNA helicase</fullName>
        <ecNumber evidence="1">3.6.4.13</ecNumber>
    </recommendedName>
</protein>
<dbReference type="CDD" id="cd18791">
    <property type="entry name" value="SF2_C_RHA"/>
    <property type="match status" value="1"/>
</dbReference>
<feature type="compositionally biased region" description="Basic residues" evidence="8">
    <location>
        <begin position="162"/>
        <end position="176"/>
    </location>
</feature>
<dbReference type="PANTHER" id="PTHR18934">
    <property type="entry name" value="ATP-DEPENDENT RNA HELICASE"/>
    <property type="match status" value="1"/>
</dbReference>
<feature type="domain" description="Helicase ATP-binding" evidence="9">
    <location>
        <begin position="383"/>
        <end position="546"/>
    </location>
</feature>
<dbReference type="InterPro" id="IPR007502">
    <property type="entry name" value="Helicase-assoc_dom"/>
</dbReference>
<dbReference type="PROSITE" id="PS51192">
    <property type="entry name" value="HELICASE_ATP_BIND_1"/>
    <property type="match status" value="1"/>
</dbReference>
<evidence type="ECO:0000256" key="3">
    <source>
        <dbReference type="ARBA" id="ARBA00022741"/>
    </source>
</evidence>
<proteinExistence type="predicted"/>
<evidence type="ECO:0000256" key="5">
    <source>
        <dbReference type="ARBA" id="ARBA00022840"/>
    </source>
</evidence>
<dbReference type="FunFam" id="3.40.50.300:FF:000007">
    <property type="entry name" value="Pre-mRNA-splicing factor ATP-dependent RNA helicase"/>
    <property type="match status" value="1"/>
</dbReference>
<dbReference type="Pfam" id="PF21010">
    <property type="entry name" value="HA2_C"/>
    <property type="match status" value="1"/>
</dbReference>
<keyword evidence="3" id="KW-0547">Nucleotide-binding</keyword>
<dbReference type="Proteomes" id="UP000664169">
    <property type="component" value="Unassembled WGS sequence"/>
</dbReference>
<feature type="region of interest" description="Disordered" evidence="8">
    <location>
        <begin position="303"/>
        <end position="338"/>
    </location>
</feature>
<dbReference type="GO" id="GO:0071013">
    <property type="term" value="C:catalytic step 2 spliceosome"/>
    <property type="evidence" value="ECO:0007669"/>
    <property type="project" value="TreeGrafter"/>
</dbReference>
<dbReference type="Pfam" id="PF04408">
    <property type="entry name" value="WHD_HA2"/>
    <property type="match status" value="1"/>
</dbReference>
<dbReference type="PROSITE" id="PS51194">
    <property type="entry name" value="HELICASE_CTER"/>
    <property type="match status" value="1"/>
</dbReference>
<gene>
    <name evidence="11" type="ORF">GOMPHAMPRED_008059</name>
</gene>
<reference evidence="11" key="1">
    <citation type="submission" date="2021-03" db="EMBL/GenBank/DDBJ databases">
        <authorList>
            <person name="Tagirdzhanova G."/>
        </authorList>
    </citation>
    <scope>NUCLEOTIDE SEQUENCE</scope>
</reference>
<dbReference type="InterPro" id="IPR027417">
    <property type="entry name" value="P-loop_NTPase"/>
</dbReference>
<dbReference type="FunFam" id="3.40.50.300:FF:000191">
    <property type="entry name" value="Pre-mRNA-splicing factor ATP-dependent RNA helicase"/>
    <property type="match status" value="1"/>
</dbReference>
<dbReference type="InterPro" id="IPR014001">
    <property type="entry name" value="Helicase_ATP-bd"/>
</dbReference>
<keyword evidence="2" id="KW-0507">mRNA processing</keyword>
<dbReference type="GO" id="GO:0003723">
    <property type="term" value="F:RNA binding"/>
    <property type="evidence" value="ECO:0007669"/>
    <property type="project" value="TreeGrafter"/>
</dbReference>
<dbReference type="InterPro" id="IPR011709">
    <property type="entry name" value="DEAD-box_helicase_OB_fold"/>
</dbReference>
<dbReference type="InterPro" id="IPR002464">
    <property type="entry name" value="DNA/RNA_helicase_DEAH_CS"/>
</dbReference>
<dbReference type="SMART" id="SM00847">
    <property type="entry name" value="HA2"/>
    <property type="match status" value="1"/>
</dbReference>
<evidence type="ECO:0000259" key="10">
    <source>
        <dbReference type="PROSITE" id="PS51194"/>
    </source>
</evidence>
<evidence type="ECO:0000256" key="6">
    <source>
        <dbReference type="ARBA" id="ARBA00023187"/>
    </source>
</evidence>
<dbReference type="GO" id="GO:0005524">
    <property type="term" value="F:ATP binding"/>
    <property type="evidence" value="ECO:0007669"/>
    <property type="project" value="UniProtKB-KW"/>
</dbReference>
<feature type="domain" description="Helicase C-terminal" evidence="10">
    <location>
        <begin position="564"/>
        <end position="744"/>
    </location>
</feature>
<dbReference type="GO" id="GO:0000390">
    <property type="term" value="P:spliceosomal complex disassembly"/>
    <property type="evidence" value="ECO:0007669"/>
    <property type="project" value="TreeGrafter"/>
</dbReference>
<evidence type="ECO:0000313" key="12">
    <source>
        <dbReference type="Proteomes" id="UP000664169"/>
    </source>
</evidence>
<dbReference type="InterPro" id="IPR001650">
    <property type="entry name" value="Helicase_C-like"/>
</dbReference>
<keyword evidence="5" id="KW-0067">ATP-binding</keyword>
<feature type="compositionally biased region" description="Basic and acidic residues" evidence="8">
    <location>
        <begin position="1020"/>
        <end position="1029"/>
    </location>
</feature>
<evidence type="ECO:0000256" key="8">
    <source>
        <dbReference type="SAM" id="MobiDB-lite"/>
    </source>
</evidence>
<feature type="compositionally biased region" description="Basic and acidic residues" evidence="8">
    <location>
        <begin position="137"/>
        <end position="161"/>
    </location>
</feature>
<evidence type="ECO:0000256" key="4">
    <source>
        <dbReference type="ARBA" id="ARBA00022801"/>
    </source>
</evidence>
<dbReference type="SUPFAM" id="SSF52540">
    <property type="entry name" value="P-loop containing nucleoside triphosphate hydrolases"/>
    <property type="match status" value="1"/>
</dbReference>
<dbReference type="EC" id="3.6.4.13" evidence="1"/>
<evidence type="ECO:0000313" key="11">
    <source>
        <dbReference type="EMBL" id="CAF9913916.1"/>
    </source>
</evidence>
<accession>A0A8H3EUV3</accession>
<dbReference type="InterPro" id="IPR011545">
    <property type="entry name" value="DEAD/DEAH_box_helicase_dom"/>
</dbReference>
<dbReference type="Gene3D" id="3.40.50.300">
    <property type="entry name" value="P-loop containing nucleotide triphosphate hydrolases"/>
    <property type="match status" value="2"/>
</dbReference>
<feature type="region of interest" description="Disordered" evidence="8">
    <location>
        <begin position="1020"/>
        <end position="1046"/>
    </location>
</feature>
<dbReference type="Pfam" id="PF07717">
    <property type="entry name" value="OB_NTP_bind"/>
    <property type="match status" value="1"/>
</dbReference>
<dbReference type="InterPro" id="IPR048333">
    <property type="entry name" value="HA2_WH"/>
</dbReference>
<evidence type="ECO:0000256" key="1">
    <source>
        <dbReference type="ARBA" id="ARBA00012552"/>
    </source>
</evidence>
<keyword evidence="12" id="KW-1185">Reference proteome</keyword>
<dbReference type="OrthoDB" id="10253254at2759"/>
<dbReference type="EMBL" id="CAJPDQ010000008">
    <property type="protein sequence ID" value="CAF9913916.1"/>
    <property type="molecule type" value="Genomic_DNA"/>
</dbReference>
<keyword evidence="6" id="KW-0508">mRNA splicing</keyword>
<comment type="caution">
    <text evidence="11">The sequence shown here is derived from an EMBL/GenBank/DDBJ whole genome shotgun (WGS) entry which is preliminary data.</text>
</comment>
<organism evidence="11 12">
    <name type="scientific">Gomphillus americanus</name>
    <dbReference type="NCBI Taxonomy" id="1940652"/>
    <lineage>
        <taxon>Eukaryota</taxon>
        <taxon>Fungi</taxon>
        <taxon>Dikarya</taxon>
        <taxon>Ascomycota</taxon>
        <taxon>Pezizomycotina</taxon>
        <taxon>Lecanoromycetes</taxon>
        <taxon>OSLEUM clade</taxon>
        <taxon>Ostropomycetidae</taxon>
        <taxon>Ostropales</taxon>
        <taxon>Graphidaceae</taxon>
        <taxon>Gomphilloideae</taxon>
        <taxon>Gomphillus</taxon>
    </lineage>
</organism>
<evidence type="ECO:0000256" key="2">
    <source>
        <dbReference type="ARBA" id="ARBA00022664"/>
    </source>
</evidence>
<dbReference type="SMART" id="SM00487">
    <property type="entry name" value="DEXDc"/>
    <property type="match status" value="1"/>
</dbReference>
<dbReference type="PANTHER" id="PTHR18934:SF85">
    <property type="entry name" value="ATP-DEPENDENT RNA HELICASE DHX8"/>
    <property type="match status" value="1"/>
</dbReference>
<comment type="catalytic activity">
    <reaction evidence="7">
        <text>ATP + H2O = ADP + phosphate + H(+)</text>
        <dbReference type="Rhea" id="RHEA:13065"/>
        <dbReference type="ChEBI" id="CHEBI:15377"/>
        <dbReference type="ChEBI" id="CHEBI:15378"/>
        <dbReference type="ChEBI" id="CHEBI:30616"/>
        <dbReference type="ChEBI" id="CHEBI:43474"/>
        <dbReference type="ChEBI" id="CHEBI:456216"/>
        <dbReference type="EC" id="3.6.4.13"/>
    </reaction>
</comment>
<dbReference type="Gene3D" id="1.20.120.1080">
    <property type="match status" value="1"/>
</dbReference>
<evidence type="ECO:0000256" key="7">
    <source>
        <dbReference type="ARBA" id="ARBA00047984"/>
    </source>
</evidence>
<name>A0A8H3EUV3_9LECA</name>
<dbReference type="AlphaFoldDB" id="A0A8H3EUV3"/>
<dbReference type="GO" id="GO:0003724">
    <property type="term" value="F:RNA helicase activity"/>
    <property type="evidence" value="ECO:0007669"/>
    <property type="project" value="UniProtKB-EC"/>
</dbReference>
<evidence type="ECO:0000259" key="9">
    <source>
        <dbReference type="PROSITE" id="PS51192"/>
    </source>
</evidence>
<dbReference type="SMART" id="SM00490">
    <property type="entry name" value="HELICc"/>
    <property type="match status" value="1"/>
</dbReference>
<dbReference type="PROSITE" id="PS00690">
    <property type="entry name" value="DEAH_ATP_HELICASE"/>
    <property type="match status" value="1"/>
</dbReference>
<keyword evidence="4" id="KW-0378">Hydrolase</keyword>
<dbReference type="GO" id="GO:0016787">
    <property type="term" value="F:hydrolase activity"/>
    <property type="evidence" value="ECO:0007669"/>
    <property type="project" value="UniProtKB-KW"/>
</dbReference>
<dbReference type="Pfam" id="PF00270">
    <property type="entry name" value="DEAD"/>
    <property type="match status" value="1"/>
</dbReference>